<evidence type="ECO:0000313" key="4">
    <source>
        <dbReference type="Proteomes" id="UP001189429"/>
    </source>
</evidence>
<gene>
    <name evidence="3" type="ORF">PCOR1329_LOCUS37570</name>
</gene>
<organism evidence="3 4">
    <name type="scientific">Prorocentrum cordatum</name>
    <dbReference type="NCBI Taxonomy" id="2364126"/>
    <lineage>
        <taxon>Eukaryota</taxon>
        <taxon>Sar</taxon>
        <taxon>Alveolata</taxon>
        <taxon>Dinophyceae</taxon>
        <taxon>Prorocentrales</taxon>
        <taxon>Prorocentraceae</taxon>
        <taxon>Prorocentrum</taxon>
    </lineage>
</organism>
<keyword evidence="1" id="KW-0175">Coiled coil</keyword>
<reference evidence="3" key="1">
    <citation type="submission" date="2023-10" db="EMBL/GenBank/DDBJ databases">
        <authorList>
            <person name="Chen Y."/>
            <person name="Shah S."/>
            <person name="Dougan E. K."/>
            <person name="Thang M."/>
            <person name="Chan C."/>
        </authorList>
    </citation>
    <scope>NUCLEOTIDE SEQUENCE [LARGE SCALE GENOMIC DNA]</scope>
</reference>
<keyword evidence="4" id="KW-1185">Reference proteome</keyword>
<feature type="compositionally biased region" description="Low complexity" evidence="2">
    <location>
        <begin position="296"/>
        <end position="311"/>
    </location>
</feature>
<dbReference type="Proteomes" id="UP001189429">
    <property type="component" value="Unassembled WGS sequence"/>
</dbReference>
<feature type="coiled-coil region" evidence="1">
    <location>
        <begin position="224"/>
        <end position="254"/>
    </location>
</feature>
<feature type="region of interest" description="Disordered" evidence="2">
    <location>
        <begin position="62"/>
        <end position="84"/>
    </location>
</feature>
<accession>A0ABN9TBS2</accession>
<feature type="region of interest" description="Disordered" evidence="2">
    <location>
        <begin position="280"/>
        <end position="328"/>
    </location>
</feature>
<evidence type="ECO:0000313" key="3">
    <source>
        <dbReference type="EMBL" id="CAK0843137.1"/>
    </source>
</evidence>
<dbReference type="EMBL" id="CAUYUJ010014552">
    <property type="protein sequence ID" value="CAK0843137.1"/>
    <property type="molecule type" value="Genomic_DNA"/>
</dbReference>
<name>A0ABN9TBS2_9DINO</name>
<sequence length="411" mass="43468">MASSPAGRRLWSTCAGCHTHQWNDVLLQEGGACRKCGRPVKLFKPKGQDVSQQQQQAVALVQPGPKHKGKSKQQGGAGGTPEGALDLLSQTIAATTDPTVKRVLESQQAILAAQKPVESVVSADEAVRKASGAWKDAEAKHAQSVDQVLRCRAALVKAETREAECARTLAQAEFNKQIAIKALANASGLQVQATGDGKAPDKAAEGDCFRVEVDETFFASIQDLECEEGERKELAELEKQLRDMQTAMATRSSEVKAWVERTKAMKAAIQERLQKKRKVEAGGVAGGAEGGGTAGAGTATGPEAAAPEGTSAPPPAGPGAGSGSSGSLSEEALAARAKQISEARLAGADAARQRVSRWHCELGCYIGILSIYSIFGNFSDSSIIGDWSVHEREYMYIAGVWHSVGCCYFFR</sequence>
<protein>
    <submittedName>
        <fullName evidence="3">Uncharacterized protein</fullName>
    </submittedName>
</protein>
<evidence type="ECO:0000256" key="2">
    <source>
        <dbReference type="SAM" id="MobiDB-lite"/>
    </source>
</evidence>
<feature type="compositionally biased region" description="Gly residues" evidence="2">
    <location>
        <begin position="283"/>
        <end position="295"/>
    </location>
</feature>
<evidence type="ECO:0000256" key="1">
    <source>
        <dbReference type="SAM" id="Coils"/>
    </source>
</evidence>
<comment type="caution">
    <text evidence="3">The sequence shown here is derived from an EMBL/GenBank/DDBJ whole genome shotgun (WGS) entry which is preliminary data.</text>
</comment>
<proteinExistence type="predicted"/>